<evidence type="ECO:0000313" key="3">
    <source>
        <dbReference type="Proteomes" id="UP001239445"/>
    </source>
</evidence>
<dbReference type="EMBL" id="MU839847">
    <property type="protein sequence ID" value="KAK1750473.1"/>
    <property type="molecule type" value="Genomic_DNA"/>
</dbReference>
<name>A0AAJ0B2H9_9PEZI</name>
<dbReference type="PANTHER" id="PTHR47534">
    <property type="entry name" value="YALI0E05731P"/>
    <property type="match status" value="1"/>
</dbReference>
<evidence type="ECO:0000313" key="2">
    <source>
        <dbReference type="EMBL" id="KAK1750473.1"/>
    </source>
</evidence>
<reference evidence="2" key="1">
    <citation type="submission" date="2023-06" db="EMBL/GenBank/DDBJ databases">
        <title>Genome-scale phylogeny and comparative genomics of the fungal order Sordariales.</title>
        <authorList>
            <consortium name="Lawrence Berkeley National Laboratory"/>
            <person name="Hensen N."/>
            <person name="Bonometti L."/>
            <person name="Westerberg I."/>
            <person name="Brannstrom I.O."/>
            <person name="Guillou S."/>
            <person name="Cros-Aarteil S."/>
            <person name="Calhoun S."/>
            <person name="Haridas S."/>
            <person name="Kuo A."/>
            <person name="Mondo S."/>
            <person name="Pangilinan J."/>
            <person name="Riley R."/>
            <person name="Labutti K."/>
            <person name="Andreopoulos B."/>
            <person name="Lipzen A."/>
            <person name="Chen C."/>
            <person name="Yanf M."/>
            <person name="Daum C."/>
            <person name="Ng V."/>
            <person name="Clum A."/>
            <person name="Steindorff A."/>
            <person name="Ohm R."/>
            <person name="Martin F."/>
            <person name="Silar P."/>
            <person name="Natvig D."/>
            <person name="Lalanne C."/>
            <person name="Gautier V."/>
            <person name="Ament-Velasquez S.L."/>
            <person name="Kruys A."/>
            <person name="Hutchinson M.I."/>
            <person name="Powell A.J."/>
            <person name="Barry K."/>
            <person name="Miller A.N."/>
            <person name="Grigoriev I.V."/>
            <person name="Debuchy R."/>
            <person name="Gladieux P."/>
            <person name="Thoren M.H."/>
            <person name="Johannesson H."/>
        </authorList>
    </citation>
    <scope>NUCLEOTIDE SEQUENCE</scope>
    <source>
        <strain evidence="2">PSN4</strain>
    </source>
</reference>
<proteinExistence type="predicted"/>
<dbReference type="GO" id="GO:0016491">
    <property type="term" value="F:oxidoreductase activity"/>
    <property type="evidence" value="ECO:0007669"/>
    <property type="project" value="UniProtKB-KW"/>
</dbReference>
<dbReference type="Pfam" id="PF00106">
    <property type="entry name" value="adh_short"/>
    <property type="match status" value="1"/>
</dbReference>
<dbReference type="Proteomes" id="UP001239445">
    <property type="component" value="Unassembled WGS sequence"/>
</dbReference>
<evidence type="ECO:0000256" key="1">
    <source>
        <dbReference type="ARBA" id="ARBA00023002"/>
    </source>
</evidence>
<dbReference type="InterPro" id="IPR002347">
    <property type="entry name" value="SDR_fam"/>
</dbReference>
<accession>A0AAJ0B2H9</accession>
<dbReference type="AlphaFoldDB" id="A0AAJ0B2H9"/>
<dbReference type="InterPro" id="IPR036291">
    <property type="entry name" value="NAD(P)-bd_dom_sf"/>
</dbReference>
<keyword evidence="1" id="KW-0560">Oxidoreductase</keyword>
<comment type="caution">
    <text evidence="2">The sequence shown here is derived from an EMBL/GenBank/DDBJ whole genome shotgun (WGS) entry which is preliminary data.</text>
</comment>
<dbReference type="SUPFAM" id="SSF51735">
    <property type="entry name" value="NAD(P)-binding Rossmann-fold domains"/>
    <property type="match status" value="1"/>
</dbReference>
<dbReference type="PANTHER" id="PTHR47534:SF3">
    <property type="entry name" value="ALCOHOL DEHYDROGENASE-LIKE C-TERMINAL DOMAIN-CONTAINING PROTEIN"/>
    <property type="match status" value="1"/>
</dbReference>
<sequence>MTIRALVVGGTSGIGYAMANRLAMSLGPASTVVISGRTKPAEMPHPNVEFRPLDASSMRTIKKYTDTFKASQPQLDYLIMSQGIMTTAGRTETAEGIDRKMAIHFYGKQLLLRELLPVLTDSARVIIVLDAWLGSPSKLIWDDLDLKTHYSLGKAADHCVSMTDAMVQYWARQQKRAAEPGKTRHFVHAYPGGVNTNLLRDVVPRPLHGTVRVLGNVFLTSPDQCAERLLRGAEECAAEGGAKGRFWSNIDNKGRLFKNKAEAPWSDDQIDTVAAHTWKIVDAGLAVPE</sequence>
<keyword evidence="3" id="KW-1185">Reference proteome</keyword>
<organism evidence="2 3">
    <name type="scientific">Echria macrotheca</name>
    <dbReference type="NCBI Taxonomy" id="438768"/>
    <lineage>
        <taxon>Eukaryota</taxon>
        <taxon>Fungi</taxon>
        <taxon>Dikarya</taxon>
        <taxon>Ascomycota</taxon>
        <taxon>Pezizomycotina</taxon>
        <taxon>Sordariomycetes</taxon>
        <taxon>Sordariomycetidae</taxon>
        <taxon>Sordariales</taxon>
        <taxon>Schizotheciaceae</taxon>
        <taxon>Echria</taxon>
    </lineage>
</organism>
<protein>
    <submittedName>
        <fullName evidence="2">Uncharacterized protein</fullName>
    </submittedName>
</protein>
<dbReference type="InterPro" id="IPR052228">
    <property type="entry name" value="Sec_Metab_Biosynth_Oxidored"/>
</dbReference>
<gene>
    <name evidence="2" type="ORF">QBC47DRAFT_121519</name>
</gene>
<dbReference type="Gene3D" id="3.40.50.720">
    <property type="entry name" value="NAD(P)-binding Rossmann-like Domain"/>
    <property type="match status" value="1"/>
</dbReference>